<dbReference type="InterPro" id="IPR051652">
    <property type="entry name" value="MDM2_MDM4_MUL1"/>
</dbReference>
<keyword evidence="12" id="KW-0496">Mitochondrion</keyword>
<comment type="caution">
    <text evidence="17">The sequence shown here is derived from an EMBL/GenBank/DDBJ whole genome shotgun (WGS) entry which is preliminary data.</text>
</comment>
<evidence type="ECO:0000256" key="3">
    <source>
        <dbReference type="ARBA" id="ARBA00012483"/>
    </source>
</evidence>
<evidence type="ECO:0000256" key="2">
    <source>
        <dbReference type="ARBA" id="ARBA00004374"/>
    </source>
</evidence>
<evidence type="ECO:0000256" key="15">
    <source>
        <dbReference type="SAM" id="Phobius"/>
    </source>
</evidence>
<keyword evidence="7 14" id="KW-0863">Zinc-finger</keyword>
<feature type="domain" description="RING-type" evidence="16">
    <location>
        <begin position="334"/>
        <end position="371"/>
    </location>
</feature>
<keyword evidence="6" id="KW-0479">Metal-binding</keyword>
<organism evidence="17 18">
    <name type="scientific">Chiloscyllium punctatum</name>
    <name type="common">Brownbanded bambooshark</name>
    <name type="synonym">Hemiscyllium punctatum</name>
    <dbReference type="NCBI Taxonomy" id="137246"/>
    <lineage>
        <taxon>Eukaryota</taxon>
        <taxon>Metazoa</taxon>
        <taxon>Chordata</taxon>
        <taxon>Craniata</taxon>
        <taxon>Vertebrata</taxon>
        <taxon>Chondrichthyes</taxon>
        <taxon>Elasmobranchii</taxon>
        <taxon>Galeomorphii</taxon>
        <taxon>Galeoidea</taxon>
        <taxon>Orectolobiformes</taxon>
        <taxon>Hemiscylliidae</taxon>
        <taxon>Chiloscyllium</taxon>
    </lineage>
</organism>
<dbReference type="GO" id="GO:0005741">
    <property type="term" value="C:mitochondrial outer membrane"/>
    <property type="evidence" value="ECO:0007669"/>
    <property type="project" value="UniProtKB-SubCell"/>
</dbReference>
<dbReference type="SUPFAM" id="SSF57850">
    <property type="entry name" value="RING/U-box"/>
    <property type="match status" value="1"/>
</dbReference>
<evidence type="ECO:0000313" key="18">
    <source>
        <dbReference type="Proteomes" id="UP000287033"/>
    </source>
</evidence>
<keyword evidence="18" id="KW-1185">Reference proteome</keyword>
<dbReference type="InterPro" id="IPR001841">
    <property type="entry name" value="Znf_RING"/>
</dbReference>
<gene>
    <name evidence="17" type="ORF">chiPu_0010890</name>
</gene>
<dbReference type="GO" id="GO:0061630">
    <property type="term" value="F:ubiquitin protein ligase activity"/>
    <property type="evidence" value="ECO:0007669"/>
    <property type="project" value="UniProtKB-EC"/>
</dbReference>
<evidence type="ECO:0000256" key="13">
    <source>
        <dbReference type="ARBA" id="ARBA00023136"/>
    </source>
</evidence>
<evidence type="ECO:0000256" key="6">
    <source>
        <dbReference type="ARBA" id="ARBA00022723"/>
    </source>
</evidence>
<sequence length="383" mass="43973">MKSRMRRVFRIPWYRYWEKRADNAKLIESSYEMDRIPVSTVELVCLGSSFAFSGLFYYLYRKKRSTLEVLKEAPKFQINKQLVDFLNATPGKCVEYAIVEGITRPVGESLQSHYQDDCTGVMQRLILKEHKLIWNNLARSWNDSERIIHQRVNIVPFDLISPEGGKSSIRVINPLEASGPHFETVYERFHQATQGFTDIIGHYLSGEKPKGFLETEEIVRVGATLTGIGELVLDSDKIVKLQPPKAGLEYFLSTLDFPSILKQQESSVKLWKMFMAICTLTGIALIIVVLRRMYHEFSEKQEQEELRRSYKRFNESRGITGSTADGDEIPENACVICLSKPRECVFLTCGHVCCCYDCHRALPSPICPICRSYITRIVPLYQA</sequence>
<dbReference type="PANTHER" id="PTHR12183">
    <property type="entry name" value="MITOCHONDRIAL UBIQUITIN LIGASE ACTIVATOR OF NFKB 1"/>
    <property type="match status" value="1"/>
</dbReference>
<evidence type="ECO:0000256" key="11">
    <source>
        <dbReference type="ARBA" id="ARBA00022989"/>
    </source>
</evidence>
<dbReference type="Pfam" id="PF13920">
    <property type="entry name" value="zf-C3HC4_3"/>
    <property type="match status" value="1"/>
</dbReference>
<dbReference type="PANTHER" id="PTHR12183:SF6">
    <property type="entry name" value="RING-TYPE E3 UBIQUITIN TRANSFERASE"/>
    <property type="match status" value="1"/>
</dbReference>
<evidence type="ECO:0000256" key="9">
    <source>
        <dbReference type="ARBA" id="ARBA00022787"/>
    </source>
</evidence>
<dbReference type="InterPro" id="IPR022170">
    <property type="entry name" value="MUL1-like"/>
</dbReference>
<evidence type="ECO:0000256" key="14">
    <source>
        <dbReference type="PROSITE-ProRule" id="PRU00175"/>
    </source>
</evidence>
<dbReference type="AlphaFoldDB" id="A0A401SPU5"/>
<comment type="subcellular location">
    <subcellularLocation>
        <location evidence="2">Mitochondrion outer membrane</location>
        <topology evidence="2">Multi-pass membrane protein</topology>
    </subcellularLocation>
</comment>
<evidence type="ECO:0000256" key="4">
    <source>
        <dbReference type="ARBA" id="ARBA00022679"/>
    </source>
</evidence>
<evidence type="ECO:0000256" key="8">
    <source>
        <dbReference type="ARBA" id="ARBA00022786"/>
    </source>
</evidence>
<dbReference type="PROSITE" id="PS50089">
    <property type="entry name" value="ZF_RING_2"/>
    <property type="match status" value="1"/>
</dbReference>
<dbReference type="STRING" id="137246.A0A401SPU5"/>
<name>A0A401SPU5_CHIPU</name>
<comment type="catalytic activity">
    <reaction evidence="1">
        <text>S-ubiquitinyl-[E2 ubiquitin-conjugating enzyme]-L-cysteine + [acceptor protein]-L-lysine = [E2 ubiquitin-conjugating enzyme]-L-cysteine + N(6)-ubiquitinyl-[acceptor protein]-L-lysine.</text>
        <dbReference type="EC" id="2.3.2.27"/>
    </reaction>
</comment>
<keyword evidence="13 15" id="KW-0472">Membrane</keyword>
<dbReference type="Proteomes" id="UP000287033">
    <property type="component" value="Unassembled WGS sequence"/>
</dbReference>
<dbReference type="EC" id="2.3.2.27" evidence="3"/>
<evidence type="ECO:0000313" key="17">
    <source>
        <dbReference type="EMBL" id="GCC32429.1"/>
    </source>
</evidence>
<feature type="transmembrane region" description="Helical" evidence="15">
    <location>
        <begin position="270"/>
        <end position="290"/>
    </location>
</feature>
<dbReference type="EMBL" id="BEZZ01000435">
    <property type="protein sequence ID" value="GCC32429.1"/>
    <property type="molecule type" value="Genomic_DNA"/>
</dbReference>
<accession>A0A401SPU5</accession>
<reference evidence="17 18" key="1">
    <citation type="journal article" date="2018" name="Nat. Ecol. Evol.">
        <title>Shark genomes provide insights into elasmobranch evolution and the origin of vertebrates.</title>
        <authorList>
            <person name="Hara Y"/>
            <person name="Yamaguchi K"/>
            <person name="Onimaru K"/>
            <person name="Kadota M"/>
            <person name="Koyanagi M"/>
            <person name="Keeley SD"/>
            <person name="Tatsumi K"/>
            <person name="Tanaka K"/>
            <person name="Motone F"/>
            <person name="Kageyama Y"/>
            <person name="Nozu R"/>
            <person name="Adachi N"/>
            <person name="Nishimura O"/>
            <person name="Nakagawa R"/>
            <person name="Tanegashima C"/>
            <person name="Kiyatake I"/>
            <person name="Matsumoto R"/>
            <person name="Murakumo K"/>
            <person name="Nishida K"/>
            <person name="Terakita A"/>
            <person name="Kuratani S"/>
            <person name="Sato K"/>
            <person name="Hyodo S Kuraku.S."/>
        </authorList>
    </citation>
    <scope>NUCLEOTIDE SEQUENCE [LARGE SCALE GENOMIC DNA]</scope>
</reference>
<feature type="transmembrane region" description="Helical" evidence="15">
    <location>
        <begin position="40"/>
        <end position="60"/>
    </location>
</feature>
<keyword evidence="4" id="KW-0808">Transferase</keyword>
<dbReference type="OrthoDB" id="1711136at2759"/>
<keyword evidence="8" id="KW-0833">Ubl conjugation pathway</keyword>
<dbReference type="InterPro" id="IPR013083">
    <property type="entry name" value="Znf_RING/FYVE/PHD"/>
</dbReference>
<keyword evidence="11 15" id="KW-1133">Transmembrane helix</keyword>
<dbReference type="Pfam" id="PF12483">
    <property type="entry name" value="GIDE"/>
    <property type="match status" value="1"/>
</dbReference>
<proteinExistence type="predicted"/>
<evidence type="ECO:0000256" key="10">
    <source>
        <dbReference type="ARBA" id="ARBA00022833"/>
    </source>
</evidence>
<evidence type="ECO:0000256" key="12">
    <source>
        <dbReference type="ARBA" id="ARBA00023128"/>
    </source>
</evidence>
<dbReference type="OMA" id="FWWKVLA"/>
<dbReference type="GO" id="GO:0008270">
    <property type="term" value="F:zinc ion binding"/>
    <property type="evidence" value="ECO:0007669"/>
    <property type="project" value="UniProtKB-KW"/>
</dbReference>
<keyword evidence="9" id="KW-1000">Mitochondrion outer membrane</keyword>
<evidence type="ECO:0000256" key="5">
    <source>
        <dbReference type="ARBA" id="ARBA00022692"/>
    </source>
</evidence>
<keyword evidence="5 15" id="KW-0812">Transmembrane</keyword>
<keyword evidence="10" id="KW-0862">Zinc</keyword>
<evidence type="ECO:0000259" key="16">
    <source>
        <dbReference type="PROSITE" id="PS50089"/>
    </source>
</evidence>
<evidence type="ECO:0000256" key="7">
    <source>
        <dbReference type="ARBA" id="ARBA00022771"/>
    </source>
</evidence>
<dbReference type="GO" id="GO:0016567">
    <property type="term" value="P:protein ubiquitination"/>
    <property type="evidence" value="ECO:0007669"/>
    <property type="project" value="InterPro"/>
</dbReference>
<evidence type="ECO:0000256" key="1">
    <source>
        <dbReference type="ARBA" id="ARBA00000900"/>
    </source>
</evidence>
<dbReference type="Gene3D" id="3.30.40.10">
    <property type="entry name" value="Zinc/RING finger domain, C3HC4 (zinc finger)"/>
    <property type="match status" value="1"/>
</dbReference>
<protein>
    <recommendedName>
        <fullName evidence="3">RING-type E3 ubiquitin transferase</fullName>
        <ecNumber evidence="3">2.3.2.27</ecNumber>
    </recommendedName>
</protein>